<gene>
    <name evidence="5" type="ORF">H7C19_28435</name>
</gene>
<evidence type="ECO:0000259" key="4">
    <source>
        <dbReference type="PROSITE" id="PS01124"/>
    </source>
</evidence>
<proteinExistence type="predicted"/>
<evidence type="ECO:0000256" key="2">
    <source>
        <dbReference type="ARBA" id="ARBA00023125"/>
    </source>
</evidence>
<dbReference type="RefSeq" id="WP_185672479.1">
    <property type="nucleotide sequence ID" value="NZ_JACJVP010000050.1"/>
</dbReference>
<evidence type="ECO:0000256" key="1">
    <source>
        <dbReference type="ARBA" id="ARBA00023015"/>
    </source>
</evidence>
<dbReference type="Proteomes" id="UP000547209">
    <property type="component" value="Unassembled WGS sequence"/>
</dbReference>
<sequence>MKSKYDKHDVIKLEGPRNKTACYWPEEIRFELPFPVYYDRFLYISKFWYEKWYTPTQFHDHFELCYVCEGEGWFILEGMMFPVKKGDIFVTKPGEIHCGGAVVNVPFLVYAVGFRFEQMAELEKEYYKLSIQRISNDSDEVVRPYLDNIMNEIEAGSAYAHLMVRSYMSAMLTIIFRIYERHHGLTKEKTKSLTPEMMHVLNLVHMDMNFMGKIDQIANRVNMSRSNLDREFKSQMGVALGEYVRGVWVERAKQLLRQSSESITSIAEKLHFDSVQAFSMFFKRQLGLSPQAFKRRINVDEMQVSDKLKS</sequence>
<dbReference type="Pfam" id="PF12833">
    <property type="entry name" value="HTH_18"/>
    <property type="match status" value="1"/>
</dbReference>
<dbReference type="InterPro" id="IPR014710">
    <property type="entry name" value="RmlC-like_jellyroll"/>
</dbReference>
<dbReference type="SUPFAM" id="SSF51215">
    <property type="entry name" value="Regulatory protein AraC"/>
    <property type="match status" value="1"/>
</dbReference>
<dbReference type="PROSITE" id="PS01124">
    <property type="entry name" value="HTH_ARAC_FAMILY_2"/>
    <property type="match status" value="1"/>
</dbReference>
<keyword evidence="3" id="KW-0804">Transcription</keyword>
<dbReference type="AlphaFoldDB" id="A0A7X0RVZ1"/>
<dbReference type="SUPFAM" id="SSF46689">
    <property type="entry name" value="Homeodomain-like"/>
    <property type="match status" value="1"/>
</dbReference>
<organism evidence="5 6">
    <name type="scientific">Cohnella nanjingensis</name>
    <dbReference type="NCBI Taxonomy" id="1387779"/>
    <lineage>
        <taxon>Bacteria</taxon>
        <taxon>Bacillati</taxon>
        <taxon>Bacillota</taxon>
        <taxon>Bacilli</taxon>
        <taxon>Bacillales</taxon>
        <taxon>Paenibacillaceae</taxon>
        <taxon>Cohnella</taxon>
    </lineage>
</organism>
<dbReference type="Gene3D" id="1.10.10.60">
    <property type="entry name" value="Homeodomain-like"/>
    <property type="match status" value="2"/>
</dbReference>
<dbReference type="InterPro" id="IPR003313">
    <property type="entry name" value="AraC-bd"/>
</dbReference>
<dbReference type="InterPro" id="IPR037923">
    <property type="entry name" value="HTH-like"/>
</dbReference>
<evidence type="ECO:0000256" key="3">
    <source>
        <dbReference type="ARBA" id="ARBA00023163"/>
    </source>
</evidence>
<dbReference type="Gene3D" id="2.60.120.10">
    <property type="entry name" value="Jelly Rolls"/>
    <property type="match status" value="1"/>
</dbReference>
<dbReference type="EMBL" id="JACJVP010000050">
    <property type="protein sequence ID" value="MBB6674616.1"/>
    <property type="molecule type" value="Genomic_DNA"/>
</dbReference>
<dbReference type="InterPro" id="IPR018060">
    <property type="entry name" value="HTH_AraC"/>
</dbReference>
<feature type="domain" description="HTH araC/xylS-type" evidence="4">
    <location>
        <begin position="198"/>
        <end position="296"/>
    </location>
</feature>
<dbReference type="Pfam" id="PF02311">
    <property type="entry name" value="AraC_binding"/>
    <property type="match status" value="1"/>
</dbReference>
<keyword evidence="2" id="KW-0238">DNA-binding</keyword>
<comment type="caution">
    <text evidence="5">The sequence shown here is derived from an EMBL/GenBank/DDBJ whole genome shotgun (WGS) entry which is preliminary data.</text>
</comment>
<evidence type="ECO:0000313" key="6">
    <source>
        <dbReference type="Proteomes" id="UP000547209"/>
    </source>
</evidence>
<dbReference type="GO" id="GO:0043565">
    <property type="term" value="F:sequence-specific DNA binding"/>
    <property type="evidence" value="ECO:0007669"/>
    <property type="project" value="InterPro"/>
</dbReference>
<dbReference type="PANTHER" id="PTHR43280">
    <property type="entry name" value="ARAC-FAMILY TRANSCRIPTIONAL REGULATOR"/>
    <property type="match status" value="1"/>
</dbReference>
<reference evidence="5 6" key="1">
    <citation type="submission" date="2020-08" db="EMBL/GenBank/DDBJ databases">
        <title>Cohnella phylogeny.</title>
        <authorList>
            <person name="Dunlap C."/>
        </authorList>
    </citation>
    <scope>NUCLEOTIDE SEQUENCE [LARGE SCALE GENOMIC DNA]</scope>
    <source>
        <strain evidence="5 6">DSM 28246</strain>
    </source>
</reference>
<name>A0A7X0RVZ1_9BACL</name>
<dbReference type="GO" id="GO:0003700">
    <property type="term" value="F:DNA-binding transcription factor activity"/>
    <property type="evidence" value="ECO:0007669"/>
    <property type="project" value="InterPro"/>
</dbReference>
<keyword evidence="6" id="KW-1185">Reference proteome</keyword>
<dbReference type="PANTHER" id="PTHR43280:SF28">
    <property type="entry name" value="HTH-TYPE TRANSCRIPTIONAL ACTIVATOR RHAS"/>
    <property type="match status" value="1"/>
</dbReference>
<protein>
    <submittedName>
        <fullName evidence="5">AraC family transcriptional regulator</fullName>
    </submittedName>
</protein>
<evidence type="ECO:0000313" key="5">
    <source>
        <dbReference type="EMBL" id="MBB6674616.1"/>
    </source>
</evidence>
<dbReference type="SMART" id="SM00342">
    <property type="entry name" value="HTH_ARAC"/>
    <property type="match status" value="1"/>
</dbReference>
<keyword evidence="1" id="KW-0805">Transcription regulation</keyword>
<accession>A0A7X0RVZ1</accession>
<dbReference type="InterPro" id="IPR009057">
    <property type="entry name" value="Homeodomain-like_sf"/>
</dbReference>